<dbReference type="PANTHER" id="PTHR42855">
    <property type="entry name" value="ABC TRANSPORTER ATP-BINDING SUBUNIT"/>
    <property type="match status" value="1"/>
</dbReference>
<dbReference type="InterPro" id="IPR003439">
    <property type="entry name" value="ABC_transporter-like_ATP-bd"/>
</dbReference>
<dbReference type="Pfam" id="PF16326">
    <property type="entry name" value="ABC_tran_CTD"/>
    <property type="match status" value="1"/>
</dbReference>
<evidence type="ECO:0000259" key="5">
    <source>
        <dbReference type="PROSITE" id="PS50893"/>
    </source>
</evidence>
<accession>A0AAN1M477</accession>
<proteinExistence type="predicted"/>
<keyword evidence="1" id="KW-0547">Nucleotide-binding</keyword>
<dbReference type="Gene3D" id="1.10.287.380">
    <property type="entry name" value="Valyl-tRNA synthetase, C-terminal domain"/>
    <property type="match status" value="1"/>
</dbReference>
<feature type="coiled-coil region" evidence="3">
    <location>
        <begin position="669"/>
        <end position="728"/>
    </location>
</feature>
<dbReference type="InterPro" id="IPR051309">
    <property type="entry name" value="ABCF_ATPase"/>
</dbReference>
<dbReference type="SMART" id="SM00382">
    <property type="entry name" value="AAA"/>
    <property type="match status" value="2"/>
</dbReference>
<protein>
    <submittedName>
        <fullName evidence="6">ATP-binding protein of ABC transporter system</fullName>
    </submittedName>
</protein>
<dbReference type="RefSeq" id="WP_106621402.1">
    <property type="nucleotide sequence ID" value="NZ_CP021552.1"/>
</dbReference>
<dbReference type="InterPro" id="IPR037118">
    <property type="entry name" value="Val-tRNA_synth_C_sf"/>
</dbReference>
<dbReference type="Pfam" id="PF12848">
    <property type="entry name" value="ABC_tran_Xtn"/>
    <property type="match status" value="1"/>
</dbReference>
<dbReference type="EMBL" id="CP023198">
    <property type="protein sequence ID" value="AUE17977.1"/>
    <property type="molecule type" value="Genomic_DNA"/>
</dbReference>
<dbReference type="Gene3D" id="3.40.50.300">
    <property type="entry name" value="P-loop containing nucleotide triphosphate hydrolases"/>
    <property type="match status" value="2"/>
</dbReference>
<dbReference type="InterPro" id="IPR003593">
    <property type="entry name" value="AAA+_ATPase"/>
</dbReference>
<dbReference type="InterPro" id="IPR027417">
    <property type="entry name" value="P-loop_NTPase"/>
</dbReference>
<feature type="region of interest" description="Disordered" evidence="4">
    <location>
        <begin position="617"/>
        <end position="669"/>
    </location>
</feature>
<reference evidence="6 7" key="1">
    <citation type="submission" date="2017-09" db="EMBL/GenBank/DDBJ databases">
        <title>Comparative genomics and methylome analysis of the gut commensal Bifidobacterium breve.</title>
        <authorList>
            <person name="Bottacini F."/>
            <person name="Morrissey R."/>
            <person name="Roberts R.J."/>
            <person name="James K."/>
            <person name="van Breen J."/>
            <person name="Egan M."/>
            <person name="Lambert J."/>
            <person name="van Limpt K."/>
            <person name="Stanton C."/>
            <person name="Knol J."/>
            <person name="O' Connell Motherway M."/>
            <person name="van Sinderen D."/>
        </authorList>
    </citation>
    <scope>NUCLEOTIDE SEQUENCE [LARGE SCALE GENOMIC DNA]</scope>
    <source>
        <strain evidence="6 7">DRBB29</strain>
    </source>
</reference>
<feature type="compositionally biased region" description="Polar residues" evidence="4">
    <location>
        <begin position="647"/>
        <end position="656"/>
    </location>
</feature>
<sequence>MPTYDIGLEHVSLAFATKTIFTDVTQGVFEGDRIGIVGKNGDGKSTLLHLFRGTQEPDSGRVTKRGGLTFGMLDQRDPLDDNATIREAALEGRADYEWASDNTSREIVEALLGGMSLDAKVGSLSGGQRRRADLARLLLKDWDILALDEPTNHLDVVTIHWLAEHLKNRWSKGQGVLLLVTHDRWFLDEVCESMWEVHDGVIEPFEGGYSAYMLQRVERDRQADVRETKRRNLARKELAWLSRGARARSTKQKFHVKAARELIADVPPMRNTVELKQMATSRLGKQVVDLINVTQIFEHTQGMAEIDPDVAALADSVSRVDVVNAMYAEPQLHGSVEVAVTDMDDPRLVDAGVPEAIEAAAKAREAEANAPSDIEREVRRQNTGGETIGNDALDEEAATSAARKVTVSGREILDDVTWLIGPGDRFGIVGANGAGKSTLLKLIDGTLTPTVGHVNIGKTVKFAVLSQRLDELEKLGRYKIKEVLSRYKPSYIVEGKEVTPGQLMERLGFESAQLMTPIRDLSGGQKRRMQLLLILLDEPNVLIMDEPGNDLDTDMLAVMEDLLDTWPGTLIVVSHDRYLLERVTDQQFALIGGKVRHLPGGVQDYLDMVEDLKNGKGLPEDKAGFAGTGGSSAKRGAQGKGSAAESLPQSTSSEGAQDSAEPKLSGKAFHEASKRVNAIERKLAKLEEQKSDLEAQMASHDPSDYEGLNKLNEQLTAVNSESDDLEAEWLELSEQLE</sequence>
<organism evidence="6 7">
    <name type="scientific">Bifidobacterium breve</name>
    <dbReference type="NCBI Taxonomy" id="1685"/>
    <lineage>
        <taxon>Bacteria</taxon>
        <taxon>Bacillati</taxon>
        <taxon>Actinomycetota</taxon>
        <taxon>Actinomycetes</taxon>
        <taxon>Bifidobacteriales</taxon>
        <taxon>Bifidobacteriaceae</taxon>
        <taxon>Bifidobacterium</taxon>
    </lineage>
</organism>
<evidence type="ECO:0000313" key="6">
    <source>
        <dbReference type="EMBL" id="AUE17977.1"/>
    </source>
</evidence>
<dbReference type="SUPFAM" id="SSF52540">
    <property type="entry name" value="P-loop containing nucleoside triphosphate hydrolases"/>
    <property type="match status" value="2"/>
</dbReference>
<gene>
    <name evidence="6" type="ORF">DRBB29_0407</name>
</gene>
<evidence type="ECO:0000313" key="7">
    <source>
        <dbReference type="Proteomes" id="UP000232496"/>
    </source>
</evidence>
<dbReference type="GO" id="GO:0016887">
    <property type="term" value="F:ATP hydrolysis activity"/>
    <property type="evidence" value="ECO:0007669"/>
    <property type="project" value="InterPro"/>
</dbReference>
<dbReference type="PANTHER" id="PTHR42855:SF1">
    <property type="entry name" value="ABC TRANSPORTER DOMAIN-CONTAINING PROTEIN"/>
    <property type="match status" value="1"/>
</dbReference>
<feature type="domain" description="ABC transporter" evidence="5">
    <location>
        <begin position="393"/>
        <end position="617"/>
    </location>
</feature>
<feature type="domain" description="ABC transporter" evidence="5">
    <location>
        <begin position="6"/>
        <end position="224"/>
    </location>
</feature>
<evidence type="ECO:0000256" key="2">
    <source>
        <dbReference type="ARBA" id="ARBA00022840"/>
    </source>
</evidence>
<dbReference type="PROSITE" id="PS50893">
    <property type="entry name" value="ABC_TRANSPORTER_2"/>
    <property type="match status" value="2"/>
</dbReference>
<dbReference type="GO" id="GO:0003677">
    <property type="term" value="F:DNA binding"/>
    <property type="evidence" value="ECO:0007669"/>
    <property type="project" value="InterPro"/>
</dbReference>
<dbReference type="Pfam" id="PF00005">
    <property type="entry name" value="ABC_tran"/>
    <property type="match status" value="2"/>
</dbReference>
<keyword evidence="3" id="KW-0175">Coiled coil</keyword>
<evidence type="ECO:0000256" key="3">
    <source>
        <dbReference type="SAM" id="Coils"/>
    </source>
</evidence>
<evidence type="ECO:0000256" key="4">
    <source>
        <dbReference type="SAM" id="MobiDB-lite"/>
    </source>
</evidence>
<keyword evidence="2 6" id="KW-0067">ATP-binding</keyword>
<dbReference type="InterPro" id="IPR017871">
    <property type="entry name" value="ABC_transporter-like_CS"/>
</dbReference>
<feature type="compositionally biased region" description="Basic and acidic residues" evidence="4">
    <location>
        <begin position="364"/>
        <end position="380"/>
    </location>
</feature>
<dbReference type="GO" id="GO:0005524">
    <property type="term" value="F:ATP binding"/>
    <property type="evidence" value="ECO:0007669"/>
    <property type="project" value="UniProtKB-KW"/>
</dbReference>
<dbReference type="AlphaFoldDB" id="A0AAN1M477"/>
<dbReference type="Proteomes" id="UP000232496">
    <property type="component" value="Chromosome"/>
</dbReference>
<evidence type="ECO:0000256" key="1">
    <source>
        <dbReference type="ARBA" id="ARBA00022741"/>
    </source>
</evidence>
<dbReference type="InterPro" id="IPR032781">
    <property type="entry name" value="ABC_tran_Xtn"/>
</dbReference>
<feature type="region of interest" description="Disordered" evidence="4">
    <location>
        <begin position="364"/>
        <end position="392"/>
    </location>
</feature>
<name>A0AAN1M477_BIFBR</name>
<dbReference type="InterPro" id="IPR032524">
    <property type="entry name" value="ABC_tran_C"/>
</dbReference>
<dbReference type="PROSITE" id="PS00211">
    <property type="entry name" value="ABC_TRANSPORTER_1"/>
    <property type="match status" value="2"/>
</dbReference>
<dbReference type="CDD" id="cd03221">
    <property type="entry name" value="ABCF_EF-3"/>
    <property type="match status" value="2"/>
</dbReference>